<evidence type="ECO:0000256" key="6">
    <source>
        <dbReference type="ARBA" id="ARBA00023136"/>
    </source>
</evidence>
<feature type="transmembrane region" description="Helical" evidence="7">
    <location>
        <begin position="32"/>
        <end position="51"/>
    </location>
</feature>
<dbReference type="InterPro" id="IPR023090">
    <property type="entry name" value="UPF0702_alpha/beta_dom_sf"/>
</dbReference>
<name>A0A9D1HM05_9FIRM</name>
<dbReference type="InterPro" id="IPR007353">
    <property type="entry name" value="DUF421"/>
</dbReference>
<feature type="domain" description="YetF C-terminal" evidence="8">
    <location>
        <begin position="80"/>
        <end position="198"/>
    </location>
</feature>
<dbReference type="EMBL" id="DVMJ01000028">
    <property type="protein sequence ID" value="HIU13157.1"/>
    <property type="molecule type" value="Genomic_DNA"/>
</dbReference>
<comment type="subcellular location">
    <subcellularLocation>
        <location evidence="1">Cell membrane</location>
        <topology evidence="1">Multi-pass membrane protein</topology>
    </subcellularLocation>
</comment>
<evidence type="ECO:0000256" key="5">
    <source>
        <dbReference type="ARBA" id="ARBA00022989"/>
    </source>
</evidence>
<reference evidence="9" key="1">
    <citation type="submission" date="2020-10" db="EMBL/GenBank/DDBJ databases">
        <authorList>
            <person name="Gilroy R."/>
        </authorList>
    </citation>
    <scope>NUCLEOTIDE SEQUENCE</scope>
    <source>
        <strain evidence="9">CHK195-11698</strain>
    </source>
</reference>
<evidence type="ECO:0000256" key="3">
    <source>
        <dbReference type="ARBA" id="ARBA00022475"/>
    </source>
</evidence>
<dbReference type="Pfam" id="PF04239">
    <property type="entry name" value="DUF421"/>
    <property type="match status" value="1"/>
</dbReference>
<keyword evidence="3" id="KW-1003">Cell membrane</keyword>
<dbReference type="Gene3D" id="3.30.240.20">
    <property type="entry name" value="bsu07140 like domains"/>
    <property type="match status" value="2"/>
</dbReference>
<gene>
    <name evidence="9" type="ORF">IAD15_03715</name>
</gene>
<dbReference type="Proteomes" id="UP000824175">
    <property type="component" value="Unassembled WGS sequence"/>
</dbReference>
<feature type="transmembrane region" description="Helical" evidence="7">
    <location>
        <begin position="6"/>
        <end position="25"/>
    </location>
</feature>
<reference evidence="9" key="2">
    <citation type="journal article" date="2021" name="PeerJ">
        <title>Extensive microbial diversity within the chicken gut microbiome revealed by metagenomics and culture.</title>
        <authorList>
            <person name="Gilroy R."/>
            <person name="Ravi A."/>
            <person name="Getino M."/>
            <person name="Pursley I."/>
            <person name="Horton D.L."/>
            <person name="Alikhan N.F."/>
            <person name="Baker D."/>
            <person name="Gharbi K."/>
            <person name="Hall N."/>
            <person name="Watson M."/>
            <person name="Adriaenssens E.M."/>
            <person name="Foster-Nyarko E."/>
            <person name="Jarju S."/>
            <person name="Secka A."/>
            <person name="Antonio M."/>
            <person name="Oren A."/>
            <person name="Chaudhuri R.R."/>
            <person name="La Ragione R."/>
            <person name="Hildebrand F."/>
            <person name="Pallen M.J."/>
        </authorList>
    </citation>
    <scope>NUCLEOTIDE SEQUENCE</scope>
    <source>
        <strain evidence="9">CHK195-11698</strain>
    </source>
</reference>
<keyword evidence="6 7" id="KW-0472">Membrane</keyword>
<organism evidence="9 10">
    <name type="scientific">Candidatus Fimiplasma intestinipullorum</name>
    <dbReference type="NCBI Taxonomy" id="2840825"/>
    <lineage>
        <taxon>Bacteria</taxon>
        <taxon>Bacillati</taxon>
        <taxon>Bacillota</taxon>
        <taxon>Clostridia</taxon>
        <taxon>Eubacteriales</taxon>
        <taxon>Candidatus Fimiplasma</taxon>
    </lineage>
</organism>
<dbReference type="PANTHER" id="PTHR34582:SF6">
    <property type="entry name" value="UPF0702 TRANSMEMBRANE PROTEIN YCAP"/>
    <property type="match status" value="1"/>
</dbReference>
<evidence type="ECO:0000259" key="8">
    <source>
        <dbReference type="Pfam" id="PF04239"/>
    </source>
</evidence>
<dbReference type="GO" id="GO:0005886">
    <property type="term" value="C:plasma membrane"/>
    <property type="evidence" value="ECO:0007669"/>
    <property type="project" value="UniProtKB-SubCell"/>
</dbReference>
<evidence type="ECO:0000256" key="1">
    <source>
        <dbReference type="ARBA" id="ARBA00004651"/>
    </source>
</evidence>
<comment type="similarity">
    <text evidence="2">Belongs to the UPF0702 family.</text>
</comment>
<sequence length="209" mass="23877">MDYVFVALKSMFCYLYLIILLRFLGKKECSQLNIFDLVIFLLVADLMAIAFENGEGLINGVIATGILAVIDYFCSWIALKNKKWRDLLEGKPTYIVTDGKLNYENMRKLRYDMDSLCQHLRQQGIASLSEVAFAILEPNGQLSVIKWQGLEVESLDPVIVDGKIMGQVLASLGYDENWLKKRLASQHAPDIRDIAYCVIEKKRLFFLPK</sequence>
<evidence type="ECO:0000313" key="10">
    <source>
        <dbReference type="Proteomes" id="UP000824175"/>
    </source>
</evidence>
<protein>
    <submittedName>
        <fullName evidence="9">DUF421 domain-containing protein</fullName>
    </submittedName>
</protein>
<proteinExistence type="inferred from homology"/>
<keyword evidence="5 7" id="KW-1133">Transmembrane helix</keyword>
<comment type="caution">
    <text evidence="9">The sequence shown here is derived from an EMBL/GenBank/DDBJ whole genome shotgun (WGS) entry which is preliminary data.</text>
</comment>
<feature type="transmembrane region" description="Helical" evidence="7">
    <location>
        <begin position="57"/>
        <end position="79"/>
    </location>
</feature>
<keyword evidence="4 7" id="KW-0812">Transmembrane</keyword>
<evidence type="ECO:0000256" key="7">
    <source>
        <dbReference type="SAM" id="Phobius"/>
    </source>
</evidence>
<evidence type="ECO:0000313" key="9">
    <source>
        <dbReference type="EMBL" id="HIU13157.1"/>
    </source>
</evidence>
<evidence type="ECO:0000256" key="4">
    <source>
        <dbReference type="ARBA" id="ARBA00022692"/>
    </source>
</evidence>
<dbReference type="PANTHER" id="PTHR34582">
    <property type="entry name" value="UPF0702 TRANSMEMBRANE PROTEIN YCAP"/>
    <property type="match status" value="1"/>
</dbReference>
<evidence type="ECO:0000256" key="2">
    <source>
        <dbReference type="ARBA" id="ARBA00006448"/>
    </source>
</evidence>
<dbReference type="AlphaFoldDB" id="A0A9D1HM05"/>
<accession>A0A9D1HM05</accession>